<reference evidence="1 2" key="1">
    <citation type="submission" date="2021-07" db="EMBL/GenBank/DDBJ databases">
        <title>Complete genome sequence of nontuberculous Mycobacterium sp. TY59.</title>
        <authorList>
            <person name="Fukushima K."/>
        </authorList>
    </citation>
    <scope>NUCLEOTIDE SEQUENCE [LARGE SCALE GENOMIC DNA]</scope>
    <source>
        <strain evidence="1 2">TY59</strain>
    </source>
</reference>
<name>A0ABM7SKM2_9MYCO</name>
<evidence type="ECO:0000313" key="1">
    <source>
        <dbReference type="EMBL" id="BCZ21674.1"/>
    </source>
</evidence>
<evidence type="ECO:0000313" key="2">
    <source>
        <dbReference type="Proteomes" id="UP000826012"/>
    </source>
</evidence>
<proteinExistence type="predicted"/>
<dbReference type="EMBL" id="AP024828">
    <property type="protein sequence ID" value="BCZ21674.1"/>
    <property type="molecule type" value="Genomic_DNA"/>
</dbReference>
<sequence length="95" mass="10974">MVDDRTARLQAEVDRLAAMLHAPAIEVGIVLKNDDRNIYIDDDGRYHYDYWERGRQKFDHVGDVDEALYWFSKDVAFDVGGSVAARHSPPHRDSR</sequence>
<dbReference type="Proteomes" id="UP000826012">
    <property type="component" value="Chromosome"/>
</dbReference>
<dbReference type="RefSeq" id="WP_250160745.1">
    <property type="nucleotide sequence ID" value="NZ_AP024828.1"/>
</dbReference>
<evidence type="ECO:0008006" key="3">
    <source>
        <dbReference type="Google" id="ProtNLM"/>
    </source>
</evidence>
<gene>
    <name evidence="1" type="ORF">MTY59_15290</name>
</gene>
<organism evidence="1 2">
    <name type="scientific">Mycobacterium senriense</name>
    <dbReference type="NCBI Taxonomy" id="2775496"/>
    <lineage>
        <taxon>Bacteria</taxon>
        <taxon>Bacillati</taxon>
        <taxon>Actinomycetota</taxon>
        <taxon>Actinomycetes</taxon>
        <taxon>Mycobacteriales</taxon>
        <taxon>Mycobacteriaceae</taxon>
        <taxon>Mycobacterium</taxon>
        <taxon>Mycobacterium avium complex (MAC)</taxon>
    </lineage>
</organism>
<accession>A0ABM7SKM2</accession>
<keyword evidence="2" id="KW-1185">Reference proteome</keyword>
<protein>
    <recommendedName>
        <fullName evidence="3">Immunity protein 63 domain-containing protein</fullName>
    </recommendedName>
</protein>